<dbReference type="EMBL" id="GG738867">
    <property type="protein sequence ID" value="EFC44605.1"/>
    <property type="molecule type" value="Genomic_DNA"/>
</dbReference>
<reference evidence="3 4" key="1">
    <citation type="journal article" date="2010" name="Cell">
        <title>The genome of Naegleria gruberi illuminates early eukaryotic versatility.</title>
        <authorList>
            <person name="Fritz-Laylin L.K."/>
            <person name="Prochnik S.E."/>
            <person name="Ginger M.L."/>
            <person name="Dacks J.B."/>
            <person name="Carpenter M.L."/>
            <person name="Field M.C."/>
            <person name="Kuo A."/>
            <person name="Paredez A."/>
            <person name="Chapman J."/>
            <person name="Pham J."/>
            <person name="Shu S."/>
            <person name="Neupane R."/>
            <person name="Cipriano M."/>
            <person name="Mancuso J."/>
            <person name="Tu H."/>
            <person name="Salamov A."/>
            <person name="Lindquist E."/>
            <person name="Shapiro H."/>
            <person name="Lucas S."/>
            <person name="Grigoriev I.V."/>
            <person name="Cande W.Z."/>
            <person name="Fulton C."/>
            <person name="Rokhsar D.S."/>
            <person name="Dawson S.C."/>
        </authorList>
    </citation>
    <scope>NUCLEOTIDE SEQUENCE [LARGE SCALE GENOMIC DNA]</scope>
    <source>
        <strain evidence="3 4">NEG-M</strain>
    </source>
</reference>
<evidence type="ECO:0000256" key="1">
    <source>
        <dbReference type="SAM" id="MobiDB-lite"/>
    </source>
</evidence>
<accession>D2VF17</accession>
<dbReference type="AlphaFoldDB" id="D2VF17"/>
<keyword evidence="4" id="KW-1185">Reference proteome</keyword>
<keyword evidence="2" id="KW-0732">Signal</keyword>
<dbReference type="Gene3D" id="3.10.350.10">
    <property type="entry name" value="LysM domain"/>
    <property type="match status" value="1"/>
</dbReference>
<feature type="region of interest" description="Disordered" evidence="1">
    <location>
        <begin position="172"/>
        <end position="261"/>
    </location>
</feature>
<dbReference type="Proteomes" id="UP000006671">
    <property type="component" value="Unassembled WGS sequence"/>
</dbReference>
<dbReference type="RefSeq" id="XP_002677349.1">
    <property type="nucleotide sequence ID" value="XM_002677303.1"/>
</dbReference>
<feature type="compositionally biased region" description="Basic residues" evidence="1">
    <location>
        <begin position="74"/>
        <end position="86"/>
    </location>
</feature>
<protein>
    <submittedName>
        <fullName evidence="3">Predicted protein</fullName>
    </submittedName>
</protein>
<evidence type="ECO:0000256" key="2">
    <source>
        <dbReference type="SAM" id="SignalP"/>
    </source>
</evidence>
<organism evidence="4">
    <name type="scientific">Naegleria gruberi</name>
    <name type="common">Amoeba</name>
    <dbReference type="NCBI Taxonomy" id="5762"/>
    <lineage>
        <taxon>Eukaryota</taxon>
        <taxon>Discoba</taxon>
        <taxon>Heterolobosea</taxon>
        <taxon>Tetramitia</taxon>
        <taxon>Eutetramitia</taxon>
        <taxon>Vahlkampfiidae</taxon>
        <taxon>Naegleria</taxon>
    </lineage>
</organism>
<dbReference type="InParanoid" id="D2VF17"/>
<evidence type="ECO:0000313" key="3">
    <source>
        <dbReference type="EMBL" id="EFC44605.1"/>
    </source>
</evidence>
<gene>
    <name evidence="3" type="ORF">NAEGRDRAFT_67471</name>
</gene>
<dbReference type="InterPro" id="IPR036779">
    <property type="entry name" value="LysM_dom_sf"/>
</dbReference>
<feature type="region of interest" description="Disordered" evidence="1">
    <location>
        <begin position="28"/>
        <end position="90"/>
    </location>
</feature>
<feature type="compositionally biased region" description="Polar residues" evidence="1">
    <location>
        <begin position="195"/>
        <end position="216"/>
    </location>
</feature>
<dbReference type="VEuPathDB" id="AmoebaDB:NAEGRDRAFT_67471"/>
<feature type="signal peptide" evidence="2">
    <location>
        <begin position="1"/>
        <end position="25"/>
    </location>
</feature>
<proteinExistence type="predicted"/>
<evidence type="ECO:0000313" key="4">
    <source>
        <dbReference type="Proteomes" id="UP000006671"/>
    </source>
</evidence>
<dbReference type="KEGG" id="ngr:NAEGRDRAFT_67471"/>
<name>D2VF17_NAEGR</name>
<feature type="compositionally biased region" description="Low complexity" evidence="1">
    <location>
        <begin position="34"/>
        <end position="60"/>
    </location>
</feature>
<sequence length="321" mass="34372">MKQLTFKLLICALFILYCSCSMAMAGRGSGGSSGRSSGSSGGSRSAASRTTRSASSAPGRKSTTKSRSGTAAKKSTKPSKKTRTTKLVKGDALTTGKSTVVVKKGDTVSEIAYKLAKERNIPFKEMYKAVYEANSKLLGDRTQLFNKYGAKMRLHGKLGDFKFRDAIKPGDVLNLPTLGLKPENPNGDKPGKGDQPNNGDKPSNDKPSNNVDQPSNADKPDNGNKPDIAQPDNGKPEIIPEKPNNGNTPDSGNIPPHRGIPPIIDVTPKIPISYPKNPTPIKPLPINNNGKKLVLRHARLRGRGVFIKVNVNINGQPNKLD</sequence>
<dbReference type="GeneID" id="8856945"/>
<feature type="chain" id="PRO_5003038614" evidence="2">
    <location>
        <begin position="26"/>
        <end position="321"/>
    </location>
</feature>